<protein>
    <submittedName>
        <fullName evidence="1">Uncharacterized protein</fullName>
    </submittedName>
</protein>
<dbReference type="Proteomes" id="UP000634136">
    <property type="component" value="Unassembled WGS sequence"/>
</dbReference>
<reference evidence="1" key="1">
    <citation type="submission" date="2020-09" db="EMBL/GenBank/DDBJ databases">
        <title>Genome-Enabled Discovery of Anthraquinone Biosynthesis in Senna tora.</title>
        <authorList>
            <person name="Kang S.-H."/>
            <person name="Pandey R.P."/>
            <person name="Lee C.-M."/>
            <person name="Sim J.-S."/>
            <person name="Jeong J.-T."/>
            <person name="Choi B.-S."/>
            <person name="Jung M."/>
            <person name="Ginzburg D."/>
            <person name="Zhao K."/>
            <person name="Won S.Y."/>
            <person name="Oh T.-J."/>
            <person name="Yu Y."/>
            <person name="Kim N.-H."/>
            <person name="Lee O.R."/>
            <person name="Lee T.-H."/>
            <person name="Bashyal P."/>
            <person name="Kim T.-S."/>
            <person name="Lee W.-H."/>
            <person name="Kawkins C."/>
            <person name="Kim C.-K."/>
            <person name="Kim J.S."/>
            <person name="Ahn B.O."/>
            <person name="Rhee S.Y."/>
            <person name="Sohng J.K."/>
        </authorList>
    </citation>
    <scope>NUCLEOTIDE SEQUENCE</scope>
    <source>
        <tissue evidence="1">Leaf</tissue>
    </source>
</reference>
<sequence length="39" mass="5055">MREAERVQRRWWFERAKRQWSGFNLRDKSVECERTKERI</sequence>
<name>A0A834WC96_9FABA</name>
<dbReference type="AlphaFoldDB" id="A0A834WC96"/>
<proteinExistence type="predicted"/>
<accession>A0A834WC96</accession>
<keyword evidence="2" id="KW-1185">Reference proteome</keyword>
<evidence type="ECO:0000313" key="2">
    <source>
        <dbReference type="Proteomes" id="UP000634136"/>
    </source>
</evidence>
<gene>
    <name evidence="1" type="ORF">G2W53_032885</name>
</gene>
<organism evidence="1 2">
    <name type="scientific">Senna tora</name>
    <dbReference type="NCBI Taxonomy" id="362788"/>
    <lineage>
        <taxon>Eukaryota</taxon>
        <taxon>Viridiplantae</taxon>
        <taxon>Streptophyta</taxon>
        <taxon>Embryophyta</taxon>
        <taxon>Tracheophyta</taxon>
        <taxon>Spermatophyta</taxon>
        <taxon>Magnoliopsida</taxon>
        <taxon>eudicotyledons</taxon>
        <taxon>Gunneridae</taxon>
        <taxon>Pentapetalae</taxon>
        <taxon>rosids</taxon>
        <taxon>fabids</taxon>
        <taxon>Fabales</taxon>
        <taxon>Fabaceae</taxon>
        <taxon>Caesalpinioideae</taxon>
        <taxon>Cassia clade</taxon>
        <taxon>Senna</taxon>
    </lineage>
</organism>
<dbReference type="EMBL" id="JAAIUW010000010">
    <property type="protein sequence ID" value="KAF7811909.1"/>
    <property type="molecule type" value="Genomic_DNA"/>
</dbReference>
<evidence type="ECO:0000313" key="1">
    <source>
        <dbReference type="EMBL" id="KAF7811909.1"/>
    </source>
</evidence>
<comment type="caution">
    <text evidence="1">The sequence shown here is derived from an EMBL/GenBank/DDBJ whole genome shotgun (WGS) entry which is preliminary data.</text>
</comment>